<dbReference type="PROSITE" id="PS50104">
    <property type="entry name" value="TIR"/>
    <property type="match status" value="1"/>
</dbReference>
<evidence type="ECO:0000256" key="4">
    <source>
        <dbReference type="ARBA" id="ARBA00023027"/>
    </source>
</evidence>
<dbReference type="Proteomes" id="UP001054821">
    <property type="component" value="Chromosome 8"/>
</dbReference>
<dbReference type="InterPro" id="IPR027417">
    <property type="entry name" value="P-loop_NTPase"/>
</dbReference>
<dbReference type="Gene3D" id="1.10.8.430">
    <property type="entry name" value="Helical domain of apoptotic protease-activating factors"/>
    <property type="match status" value="1"/>
</dbReference>
<dbReference type="InterPro" id="IPR042197">
    <property type="entry name" value="Apaf_helical"/>
</dbReference>
<dbReference type="Pfam" id="PF23286">
    <property type="entry name" value="LRR_13"/>
    <property type="match status" value="1"/>
</dbReference>
<name>A0AAD4YMA4_PRUDU</name>
<feature type="region of interest" description="Disordered" evidence="5">
    <location>
        <begin position="1"/>
        <end position="21"/>
    </location>
</feature>
<dbReference type="GO" id="GO:0007165">
    <property type="term" value="P:signal transduction"/>
    <property type="evidence" value="ECO:0007669"/>
    <property type="project" value="InterPro"/>
</dbReference>
<feature type="domain" description="TIR" evidence="6">
    <location>
        <begin position="24"/>
        <end position="202"/>
    </location>
</feature>
<dbReference type="FunFam" id="3.40.50.10140:FF:000007">
    <property type="entry name" value="Disease resistance protein (TIR-NBS-LRR class)"/>
    <property type="match status" value="1"/>
</dbReference>
<keyword evidence="2" id="KW-0677">Repeat</keyword>
<protein>
    <recommendedName>
        <fullName evidence="6">TIR domain-containing protein</fullName>
    </recommendedName>
</protein>
<dbReference type="SUPFAM" id="SSF52200">
    <property type="entry name" value="Toll/Interleukin receptor TIR domain"/>
    <property type="match status" value="1"/>
</dbReference>
<evidence type="ECO:0000259" key="6">
    <source>
        <dbReference type="PROSITE" id="PS50104"/>
    </source>
</evidence>
<dbReference type="Gene3D" id="3.40.50.10140">
    <property type="entry name" value="Toll/interleukin-1 receptor homology (TIR) domain"/>
    <property type="match status" value="1"/>
</dbReference>
<sequence length="1176" mass="133444">MDSNTTELLGAPSPPSSSSSTNSWTYDVFLSFRGEDTRYNFTDHLHKNLVQKGIRTFIDDELPRGEEISQALLDAIEGSRCSIVVFSENYASSKWCLDELVHIIQCRKSKQQMVWPVFYKVDPSDVRNQRGSYGEALNNHERKFKEEKLTNHDESKFEDNMKKVLRWKETLTKAANLSGSHYLKSRETEFIQNIVNEISLQVLNDTHINVAKYQVGIEARVQDLHKVLDVDGNDVRMVGIWGNGGIGKTTVAKAVYNSLAHMFEGSCFLDNVRERSLPYGGLVDLQNLLLYEILRGKEIRVTSADKGINVIKERLSRKKVLLIVDDVDHLDQLNNLVGGCDWFGLGSRIIITTRDKHLLTCHRVSIIYEAKKLNYHESLDLFFSWNGFTRTRNLDDDYVERAEFVVDYAGGLPLALKVLGSHLCGRSIDVWHDALDGALHSDIQKTLKISYDALEDLVKEVFLDIACFFKGKDMNNVISILEGCDLKPKHAIEVLVEKALIYIEQNKIWMHDLLEELGRGIVHQESPNEPGERSRVWFHEDVHRVLTEGTGTNNVKGIIAKCPTPDDICLSDDSFSKMKNLRLFINVNARFSGDHVDYLSNELRFLHWPECPLQVLPSTFNPRKLVELYMPCSRLSQLGEGLKRLQNLKSVNLENCQFLTKTSNFYGIPNLEFLNLDGCTSLVHVDPSVGFLKKLIRLSLKGCCKLTILLRSIDLKSLESIYLSGCRKLENFPEIEGKMESLTWMDISHTAIKELPSSIGYLTGLKTLLLLGCENLTNLPGSIYDMKQLKVFYLRGCPKLVAFPNQSTSEVSTSAENVPSVLPANINVSPDSCGSLLLPNLEELDVKGGNLSEINFLGTLHCASTLFRLDLSGSKFVTFPICISKFVSLRILDLHGCNKLVEIPELPPKIGWLDACDCVSLERFLKLSNILECKESQMIRWMDLSNCQRLCRNLAHGVAKTKNVLVNDQGALFSYLFLISSQQSKFQVVFPGNEVPKRFICHKDLEEVERYCEFYIEIPENFKWQNSGLALYAAVKKTQDAPYPCYINNNGSPYFIVEFYVNEKRIHLIRSDFGSTILESDHVWLYYIPFCKMEFDESAYPKPPFKCRVSFELPFNSSLCVKSFGAHLVMPEYENVSTSMEGLIHEGTSKREIIGEDIGSPVEDDYLSCEGDEELD</sequence>
<gene>
    <name evidence="7" type="ORF">L3X38_043567</name>
</gene>
<dbReference type="InterPro" id="IPR058546">
    <property type="entry name" value="RPS4B/Roq1-like_LRR"/>
</dbReference>
<dbReference type="PRINTS" id="PR00364">
    <property type="entry name" value="DISEASERSIST"/>
</dbReference>
<dbReference type="Pfam" id="PF00931">
    <property type="entry name" value="NB-ARC"/>
    <property type="match status" value="1"/>
</dbReference>
<comment type="caution">
    <text evidence="7">The sequence shown here is derived from an EMBL/GenBank/DDBJ whole genome shotgun (WGS) entry which is preliminary data.</text>
</comment>
<evidence type="ECO:0000313" key="8">
    <source>
        <dbReference type="Proteomes" id="UP001054821"/>
    </source>
</evidence>
<dbReference type="InterPro" id="IPR000157">
    <property type="entry name" value="TIR_dom"/>
</dbReference>
<keyword evidence="8" id="KW-1185">Reference proteome</keyword>
<accession>A0AAD4YMA4</accession>
<dbReference type="EMBL" id="JAJFAZ020000008">
    <property type="protein sequence ID" value="KAI5314391.1"/>
    <property type="molecule type" value="Genomic_DNA"/>
</dbReference>
<evidence type="ECO:0000256" key="1">
    <source>
        <dbReference type="ARBA" id="ARBA00022614"/>
    </source>
</evidence>
<evidence type="ECO:0000256" key="5">
    <source>
        <dbReference type="SAM" id="MobiDB-lite"/>
    </source>
</evidence>
<dbReference type="InterPro" id="IPR032675">
    <property type="entry name" value="LRR_dom_sf"/>
</dbReference>
<dbReference type="SUPFAM" id="SSF52540">
    <property type="entry name" value="P-loop containing nucleoside triphosphate hydrolases"/>
    <property type="match status" value="1"/>
</dbReference>
<evidence type="ECO:0000256" key="2">
    <source>
        <dbReference type="ARBA" id="ARBA00022737"/>
    </source>
</evidence>
<dbReference type="Gene3D" id="3.40.50.300">
    <property type="entry name" value="P-loop containing nucleotide triphosphate hydrolases"/>
    <property type="match status" value="1"/>
</dbReference>
<keyword evidence="3" id="KW-0611">Plant defense</keyword>
<organism evidence="7 8">
    <name type="scientific">Prunus dulcis</name>
    <name type="common">Almond</name>
    <name type="synonym">Amygdalus dulcis</name>
    <dbReference type="NCBI Taxonomy" id="3755"/>
    <lineage>
        <taxon>Eukaryota</taxon>
        <taxon>Viridiplantae</taxon>
        <taxon>Streptophyta</taxon>
        <taxon>Embryophyta</taxon>
        <taxon>Tracheophyta</taxon>
        <taxon>Spermatophyta</taxon>
        <taxon>Magnoliopsida</taxon>
        <taxon>eudicotyledons</taxon>
        <taxon>Gunneridae</taxon>
        <taxon>Pentapetalae</taxon>
        <taxon>rosids</taxon>
        <taxon>fabids</taxon>
        <taxon>Rosales</taxon>
        <taxon>Rosaceae</taxon>
        <taxon>Amygdaloideae</taxon>
        <taxon>Amygdaleae</taxon>
        <taxon>Prunus</taxon>
    </lineage>
</organism>
<dbReference type="InterPro" id="IPR058192">
    <property type="entry name" value="WHD_ROQ1-like"/>
</dbReference>
<dbReference type="Pfam" id="PF23282">
    <property type="entry name" value="WHD_ROQ1"/>
    <property type="match status" value="1"/>
</dbReference>
<dbReference type="GO" id="GO:0043531">
    <property type="term" value="F:ADP binding"/>
    <property type="evidence" value="ECO:0007669"/>
    <property type="project" value="InterPro"/>
</dbReference>
<keyword evidence="4" id="KW-0520">NAD</keyword>
<dbReference type="SMART" id="SM00255">
    <property type="entry name" value="TIR"/>
    <property type="match status" value="1"/>
</dbReference>
<evidence type="ECO:0000313" key="7">
    <source>
        <dbReference type="EMBL" id="KAI5314391.1"/>
    </source>
</evidence>
<dbReference type="Pfam" id="PF01582">
    <property type="entry name" value="TIR"/>
    <property type="match status" value="1"/>
</dbReference>
<dbReference type="PANTHER" id="PTHR11017">
    <property type="entry name" value="LEUCINE-RICH REPEAT-CONTAINING PROTEIN"/>
    <property type="match status" value="1"/>
</dbReference>
<dbReference type="AlphaFoldDB" id="A0AAD4YMA4"/>
<dbReference type="InterPro" id="IPR035897">
    <property type="entry name" value="Toll_tir_struct_dom_sf"/>
</dbReference>
<dbReference type="InterPro" id="IPR002182">
    <property type="entry name" value="NB-ARC"/>
</dbReference>
<evidence type="ECO:0000256" key="3">
    <source>
        <dbReference type="ARBA" id="ARBA00022821"/>
    </source>
</evidence>
<reference evidence="7 8" key="1">
    <citation type="journal article" date="2022" name="G3 (Bethesda)">
        <title>Whole-genome sequence and methylome profiling of the almond [Prunus dulcis (Mill.) D.A. Webb] cultivar 'Nonpareil'.</title>
        <authorList>
            <person name="D'Amico-Willman K.M."/>
            <person name="Ouma W.Z."/>
            <person name="Meulia T."/>
            <person name="Sideli G.M."/>
            <person name="Gradziel T.M."/>
            <person name="Fresnedo-Ramirez J."/>
        </authorList>
    </citation>
    <scope>NUCLEOTIDE SEQUENCE [LARGE SCALE GENOMIC DNA]</scope>
    <source>
        <strain evidence="7">Clone GOH B32 T37-40</strain>
    </source>
</reference>
<dbReference type="InterPro" id="IPR044974">
    <property type="entry name" value="Disease_R_plants"/>
</dbReference>
<dbReference type="Gene3D" id="3.80.10.10">
    <property type="entry name" value="Ribonuclease Inhibitor"/>
    <property type="match status" value="2"/>
</dbReference>
<keyword evidence="1" id="KW-0433">Leucine-rich repeat</keyword>
<proteinExistence type="predicted"/>
<dbReference type="SUPFAM" id="SSF52058">
    <property type="entry name" value="L domain-like"/>
    <property type="match status" value="1"/>
</dbReference>
<dbReference type="PANTHER" id="PTHR11017:SF578">
    <property type="entry name" value="ADP-RIBOSYL CYCLASE_CYCLIC ADP-RIBOSE HYDROLASE"/>
    <property type="match status" value="1"/>
</dbReference>
<dbReference type="GO" id="GO:0006952">
    <property type="term" value="P:defense response"/>
    <property type="evidence" value="ECO:0007669"/>
    <property type="project" value="InterPro"/>
</dbReference>